<dbReference type="PANTHER" id="PTHR14456:SF2">
    <property type="entry name" value="INOSITOL-PENTAKISPHOSPHATE 2-KINASE"/>
    <property type="match status" value="1"/>
</dbReference>
<evidence type="ECO:0000313" key="11">
    <source>
        <dbReference type="Proteomes" id="UP000274082"/>
    </source>
</evidence>
<dbReference type="OMA" id="YCPNYLF"/>
<keyword evidence="11" id="KW-1185">Reference proteome</keyword>
<evidence type="ECO:0000313" key="8">
    <source>
        <dbReference type="EMBL" id="CBZ37826.1"/>
    </source>
</evidence>
<reference evidence="10" key="3">
    <citation type="submission" date="2011-02" db="EMBL/GenBank/DDBJ databases">
        <title>Whole genome sequencing of Leishmania donovani clinical lines reveals dynamic variation related to drug resistance.</title>
        <authorList>
            <person name="Downing T."/>
            <person name="Imamura H."/>
            <person name="Sanders M."/>
            <person name="Decuypere S."/>
            <person name="Hertz-Fowler C."/>
            <person name="Clark T.G."/>
            <person name="Rijal S."/>
            <person name="Sundar S."/>
            <person name="Quail M.A."/>
            <person name="De Doncker S."/>
            <person name="Maes I."/>
            <person name="Vanaerschot M."/>
            <person name="Stark O."/>
            <person name="Schonian G."/>
            <person name="Dujardin J.C."/>
            <person name="Berriman M."/>
        </authorList>
    </citation>
    <scope>NUCLEOTIDE SEQUENCE [LARGE SCALE GENOMIC DNA]</scope>
    <source>
        <strain evidence="10">BPK282A1</strain>
    </source>
</reference>
<keyword evidence="4 6" id="KW-0418">Kinase</keyword>
<dbReference type="PANTHER" id="PTHR14456">
    <property type="entry name" value="INOSITOL POLYPHOSPHATE KINASE 1"/>
    <property type="match status" value="1"/>
</dbReference>
<reference evidence="7 11" key="4">
    <citation type="journal article" date="2018" name="Sci. Rep.">
        <title>A complete Leishmania donovani reference genome identifies novel genetic variations associated with virulence.</title>
        <authorList>
            <person name="Lypaczewski P."/>
            <person name="Hoshizaki J."/>
            <person name="Zhang W.-W."/>
            <person name="McCall L.-I."/>
            <person name="Torcivia-Rodriguez J."/>
            <person name="Simonyan V."/>
            <person name="Kaur A."/>
            <person name="Dewar K."/>
            <person name="Matlashewski G."/>
        </authorList>
    </citation>
    <scope>NUCLEOTIDE SEQUENCE [LARGE SCALE GENOMIC DNA]</scope>
    <source>
        <strain evidence="7 11">LdCL</strain>
    </source>
</reference>
<dbReference type="EMBL" id="RHLC01000004">
    <property type="protein sequence ID" value="TPP40256.1"/>
    <property type="molecule type" value="Genomic_DNA"/>
</dbReference>
<reference evidence="9" key="6">
    <citation type="submission" date="2019-02" db="EMBL/GenBank/DDBJ databases">
        <title>FDA dAtabase for Regulatory Grade micrObial Sequences (FDA-ARGOS): Supporting development and validation of Infectious Disease Dx tests.</title>
        <authorList>
            <person name="Duncan R."/>
            <person name="Fisher C."/>
            <person name="Tallon L.J."/>
            <person name="Sadzewicz L."/>
            <person name="Sengamalay N."/>
            <person name="Ott S."/>
            <person name="Godinez A."/>
            <person name="Nagaraj S."/>
            <person name="Nadendla S."/>
            <person name="Sichtig H."/>
        </authorList>
    </citation>
    <scope>NUCLEOTIDE SEQUENCE</scope>
    <source>
        <strain evidence="9">FDAARGOS_361</strain>
    </source>
</reference>
<evidence type="ECO:0000313" key="12">
    <source>
        <dbReference type="Proteomes" id="UP000318447"/>
    </source>
</evidence>
<keyword evidence="3 6" id="KW-0547">Nucleotide-binding</keyword>
<reference evidence="12" key="5">
    <citation type="submission" date="2019-02" db="EMBL/GenBank/DDBJ databases">
        <title>FDA dAtabase for Regulatory Grade micrObial Sequences (FDA-ARGOS): Supporting development and validation of Infectious Disease Dx tests.</title>
        <authorList>
            <person name="Duncan R."/>
            <person name="Fisher C."/>
            <person name="Tallon L."/>
            <person name="Sadzewicz L."/>
            <person name="Sengamalay N."/>
            <person name="Ott S."/>
            <person name="Godinez A."/>
            <person name="Nagaraj S."/>
            <person name="Vavikolanu K."/>
            <person name="Nadendla S."/>
            <person name="Aluvathingal J."/>
            <person name="Sichtig H."/>
        </authorList>
    </citation>
    <scope>NUCLEOTIDE SEQUENCE [LARGE SCALE GENOMIC DNA]</scope>
    <source>
        <strain evidence="12">FDAARGOS_361</strain>
    </source>
</reference>
<dbReference type="GO" id="GO:0005524">
    <property type="term" value="F:ATP binding"/>
    <property type="evidence" value="ECO:0007669"/>
    <property type="project" value="UniProtKB-KW"/>
</dbReference>
<dbReference type="GO" id="GO:0005634">
    <property type="term" value="C:nucleus"/>
    <property type="evidence" value="ECO:0007669"/>
    <property type="project" value="TreeGrafter"/>
</dbReference>
<dbReference type="InterPro" id="IPR009286">
    <property type="entry name" value="Ins_P5_2-kin"/>
</dbReference>
<dbReference type="Proteomes" id="UP000274082">
    <property type="component" value="Chromosome 34"/>
</dbReference>
<evidence type="ECO:0000256" key="6">
    <source>
        <dbReference type="RuleBase" id="RU364126"/>
    </source>
</evidence>
<comment type="catalytic activity">
    <reaction evidence="6">
        <text>1D-myo-inositol 1,3,4,5,6-pentakisphosphate + ATP = 1D-myo-inositol hexakisphosphate + ADP + H(+)</text>
        <dbReference type="Rhea" id="RHEA:20313"/>
        <dbReference type="ChEBI" id="CHEBI:15378"/>
        <dbReference type="ChEBI" id="CHEBI:30616"/>
        <dbReference type="ChEBI" id="CHEBI:57733"/>
        <dbReference type="ChEBI" id="CHEBI:58130"/>
        <dbReference type="ChEBI" id="CHEBI:456216"/>
        <dbReference type="EC" id="2.7.1.158"/>
    </reaction>
</comment>
<sequence length="458" mass="49363">MDASFIVFLGAGKCNVVVDLPMCFVPSSLSAASHPTGAAAQRAALRIRDTAVKECSECYRALEAYAGGRRVVPLPADLYAAIASVVPAKYHALMHNASEATLVPNFTSDPAQLLQMDMAASDAAGRVADYTVEVKPKSAWQPPQVVGIVADGVAHWIEEVKHRHCRYAQMLRYKEVRDVAEGAPGSVASAAPHDSVRSAKMGSGPYCPNYLFRPALSSREGLQRLMHNPQNNLKVVSYHASRKGTHTGDPKTLTVEELNGIADAIDASRVLAPLAHLQLYGCAPASADASPEEAQSRSVPVLDAHLLYHWSVAQNKENVQWIVVDTDPETLCSCMSITDGDACKRPSRASPRYVAPTLDYAKCLDRFYVSTTAKDVSLMIAVSCRKSQPVAPASECAVLTNILPEVGGGCFVRRGADVYRIGVVDLDSKTHKSLAHYYMHDKVIVNAFVARGSNMGNE</sequence>
<dbReference type="AlphaFoldDB" id="A0A3Q8IEN4"/>
<dbReference type="Proteomes" id="UP000008980">
    <property type="component" value="Chromosome 34"/>
</dbReference>
<dbReference type="GeneID" id="13387387"/>
<dbReference type="Pfam" id="PF06090">
    <property type="entry name" value="Ins_P5_2-kin"/>
    <property type="match status" value="1"/>
</dbReference>
<keyword evidence="2 6" id="KW-0808">Transferase</keyword>
<accession>E9BRE7</accession>
<evidence type="ECO:0000256" key="5">
    <source>
        <dbReference type="ARBA" id="ARBA00022840"/>
    </source>
</evidence>
<comment type="domain">
    <text evidence="6">The EXKPK motif is conserved in inositol-pentakisphosphate 2-kinases of both family 1 and 2.</text>
</comment>
<evidence type="ECO:0000256" key="3">
    <source>
        <dbReference type="ARBA" id="ARBA00022741"/>
    </source>
</evidence>
<comment type="function">
    <text evidence="6">Phosphorylates Ins(1,3,4,5,6)P5 at position 2 to form Ins(1,2,3,4,5,6)P6 (InsP6 or phytate).</text>
</comment>
<name>A0A3Q8IEN4_LEIDO</name>
<dbReference type="KEGG" id="ldo:LDBPK_343490"/>
<reference evidence="8" key="2">
    <citation type="submission" date="2011-01" db="EMBL/GenBank/DDBJ databases">
        <authorList>
            <person name="Zhao B.P."/>
            <person name="Ren Z.A."/>
            <person name="Li C.D."/>
        </authorList>
    </citation>
    <scope>NUCLEOTIDE SEQUENCE</scope>
    <source>
        <strain evidence="8">BPK282A1</strain>
    </source>
</reference>
<dbReference type="OrthoDB" id="272370at2759"/>
<dbReference type="Proteomes" id="UP000318447">
    <property type="component" value="Unassembled WGS sequence"/>
</dbReference>
<proteinExistence type="predicted"/>
<evidence type="ECO:0000256" key="2">
    <source>
        <dbReference type="ARBA" id="ARBA00022679"/>
    </source>
</evidence>
<dbReference type="VEuPathDB" id="TriTrypDB:LdBPK_343490.1"/>
<dbReference type="GO" id="GO:0035299">
    <property type="term" value="F:inositol-1,3,4,5,6-pentakisphosphate 2-kinase activity"/>
    <property type="evidence" value="ECO:0007669"/>
    <property type="project" value="UniProtKB-EC"/>
</dbReference>
<evidence type="ECO:0000256" key="1">
    <source>
        <dbReference type="ARBA" id="ARBA00012023"/>
    </source>
</evidence>
<evidence type="ECO:0000256" key="4">
    <source>
        <dbReference type="ARBA" id="ARBA00022777"/>
    </source>
</evidence>
<dbReference type="EMBL" id="CP029533">
    <property type="protein sequence ID" value="AYU82716.1"/>
    <property type="molecule type" value="Genomic_DNA"/>
</dbReference>
<evidence type="ECO:0000313" key="10">
    <source>
        <dbReference type="Proteomes" id="UP000008980"/>
    </source>
</evidence>
<dbReference type="GO" id="GO:0032958">
    <property type="term" value="P:inositol phosphate biosynthetic process"/>
    <property type="evidence" value="ECO:0007669"/>
    <property type="project" value="TreeGrafter"/>
</dbReference>
<accession>A0A3Q8IEN4</accession>
<reference evidence="8 10" key="1">
    <citation type="journal article" date="2011" name="Genome Res.">
        <title>Whole genome sequencing of multiple Leishmania donovani clinical isolates provides insights into population structure and mechanisms of drug resistance.</title>
        <authorList>
            <person name="Downing T."/>
            <person name="Imamura H."/>
            <person name="Decuypere S."/>
            <person name="Clark T.G."/>
            <person name="Coombs G.H."/>
            <person name="Cotton J.A."/>
            <person name="Hilley J.D."/>
            <person name="de Doncker S."/>
            <person name="Maes I."/>
            <person name="Mottram J.C."/>
            <person name="Quail M.A."/>
            <person name="Rijal S."/>
            <person name="Sanders M."/>
            <person name="Schonian G."/>
            <person name="Stark O."/>
            <person name="Sundar S."/>
            <person name="Vanaerschot M."/>
            <person name="Hertz-Fowler C."/>
            <person name="Dujardin J.C."/>
            <person name="Berriman M."/>
        </authorList>
    </citation>
    <scope>NUCLEOTIDE SEQUENCE [LARGE SCALE GENOMIC DNA]</scope>
    <source>
        <strain evidence="8 10">BPK282A1</strain>
    </source>
</reference>
<gene>
    <name evidence="9" type="ORF">CGC21_27050</name>
    <name evidence="8" type="ORF">LDBPK_343490</name>
    <name evidence="7" type="ORF">LdCL_340044300</name>
</gene>
<keyword evidence="5 6" id="KW-0067">ATP-binding</keyword>
<organism evidence="7 11">
    <name type="scientific">Leishmania donovani</name>
    <dbReference type="NCBI Taxonomy" id="5661"/>
    <lineage>
        <taxon>Eukaryota</taxon>
        <taxon>Discoba</taxon>
        <taxon>Euglenozoa</taxon>
        <taxon>Kinetoplastea</taxon>
        <taxon>Metakinetoplastina</taxon>
        <taxon>Trypanosomatida</taxon>
        <taxon>Trypanosomatidae</taxon>
        <taxon>Leishmaniinae</taxon>
        <taxon>Leishmania</taxon>
    </lineage>
</organism>
<dbReference type="VEuPathDB" id="TriTrypDB:LdCL_340044300"/>
<dbReference type="EMBL" id="FR799621">
    <property type="protein sequence ID" value="CBZ37826.1"/>
    <property type="molecule type" value="Genomic_DNA"/>
</dbReference>
<dbReference type="EC" id="2.7.1.158" evidence="1 6"/>
<dbReference type="VEuPathDB" id="TriTrypDB:LDHU3_34.5730"/>
<evidence type="ECO:0000313" key="9">
    <source>
        <dbReference type="EMBL" id="TPP40256.1"/>
    </source>
</evidence>
<dbReference type="RefSeq" id="XP_003864508.1">
    <property type="nucleotide sequence ID" value="XM_003864460.1"/>
</dbReference>
<evidence type="ECO:0000313" key="7">
    <source>
        <dbReference type="EMBL" id="AYU82716.1"/>
    </source>
</evidence>
<protein>
    <recommendedName>
        <fullName evidence="1 6">Inositol-pentakisphosphate 2-kinase</fullName>
        <ecNumber evidence="1 6">2.7.1.158</ecNumber>
    </recommendedName>
</protein>